<dbReference type="OrthoDB" id="9784774at2"/>
<dbReference type="AlphaFoldDB" id="A0A1I5XYA3"/>
<gene>
    <name evidence="5" type="ORF">SAMN05444406_13222</name>
</gene>
<protein>
    <submittedName>
        <fullName evidence="5">Histidine triad (HIT) family protein</fullName>
    </submittedName>
</protein>
<dbReference type="GO" id="GO:0003824">
    <property type="term" value="F:catalytic activity"/>
    <property type="evidence" value="ECO:0007669"/>
    <property type="project" value="InterPro"/>
</dbReference>
<evidence type="ECO:0000313" key="6">
    <source>
        <dbReference type="Proteomes" id="UP000198577"/>
    </source>
</evidence>
<dbReference type="PRINTS" id="PR00332">
    <property type="entry name" value="HISTRIAD"/>
</dbReference>
<dbReference type="RefSeq" id="WP_025747112.1">
    <property type="nucleotide sequence ID" value="NZ_FOXR01000032.1"/>
</dbReference>
<evidence type="ECO:0000256" key="3">
    <source>
        <dbReference type="PROSITE-ProRule" id="PRU00464"/>
    </source>
</evidence>
<reference evidence="5 6" key="1">
    <citation type="submission" date="2016-10" db="EMBL/GenBank/DDBJ databases">
        <authorList>
            <person name="de Groot N.N."/>
        </authorList>
    </citation>
    <scope>NUCLEOTIDE SEQUENCE [LARGE SCALE GENOMIC DNA]</scope>
    <source>
        <strain evidence="5 6">DSM 20678</strain>
    </source>
</reference>
<organism evidence="5 6">
    <name type="scientific">Caldicoprobacter faecalis</name>
    <dbReference type="NCBI Taxonomy" id="937334"/>
    <lineage>
        <taxon>Bacteria</taxon>
        <taxon>Bacillati</taxon>
        <taxon>Bacillota</taxon>
        <taxon>Clostridia</taxon>
        <taxon>Caldicoprobacterales</taxon>
        <taxon>Caldicoprobacteraceae</taxon>
        <taxon>Caldicoprobacter</taxon>
    </lineage>
</organism>
<feature type="active site" description="Tele-AMP-histidine intermediate" evidence="1">
    <location>
        <position position="100"/>
    </location>
</feature>
<dbReference type="InterPro" id="IPR036265">
    <property type="entry name" value="HIT-like_sf"/>
</dbReference>
<accession>A0A1I5XYA3</accession>
<evidence type="ECO:0000259" key="4">
    <source>
        <dbReference type="PROSITE" id="PS51084"/>
    </source>
</evidence>
<name>A0A1I5XYA3_9FIRM</name>
<dbReference type="Pfam" id="PF01230">
    <property type="entry name" value="HIT"/>
    <property type="match status" value="1"/>
</dbReference>
<evidence type="ECO:0000256" key="1">
    <source>
        <dbReference type="PIRSR" id="PIRSR601310-1"/>
    </source>
</evidence>
<dbReference type="Gene3D" id="3.30.428.10">
    <property type="entry name" value="HIT-like"/>
    <property type="match status" value="1"/>
</dbReference>
<dbReference type="Proteomes" id="UP000198577">
    <property type="component" value="Unassembled WGS sequence"/>
</dbReference>
<dbReference type="InterPro" id="IPR011146">
    <property type="entry name" value="HIT-like"/>
</dbReference>
<dbReference type="CDD" id="cd01276">
    <property type="entry name" value="PKCI_related"/>
    <property type="match status" value="1"/>
</dbReference>
<dbReference type="SUPFAM" id="SSF54197">
    <property type="entry name" value="HIT-like"/>
    <property type="match status" value="1"/>
</dbReference>
<dbReference type="PROSITE" id="PS51084">
    <property type="entry name" value="HIT_2"/>
    <property type="match status" value="1"/>
</dbReference>
<dbReference type="PANTHER" id="PTHR23089">
    <property type="entry name" value="HISTIDINE TRIAD HIT PROTEIN"/>
    <property type="match status" value="1"/>
</dbReference>
<dbReference type="InterPro" id="IPR001310">
    <property type="entry name" value="Histidine_triad_HIT"/>
</dbReference>
<evidence type="ECO:0000256" key="2">
    <source>
        <dbReference type="PIRSR" id="PIRSR601310-3"/>
    </source>
</evidence>
<feature type="domain" description="HIT" evidence="4">
    <location>
        <begin position="5"/>
        <end position="114"/>
    </location>
</feature>
<feature type="short sequence motif" description="Histidine triad motif" evidence="2 3">
    <location>
        <begin position="98"/>
        <end position="102"/>
    </location>
</feature>
<dbReference type="EMBL" id="FOXR01000032">
    <property type="protein sequence ID" value="SFQ36905.1"/>
    <property type="molecule type" value="Genomic_DNA"/>
</dbReference>
<evidence type="ECO:0000313" key="5">
    <source>
        <dbReference type="EMBL" id="SFQ36905.1"/>
    </source>
</evidence>
<keyword evidence="6" id="KW-1185">Reference proteome</keyword>
<proteinExistence type="predicted"/>
<dbReference type="STRING" id="937334.SAMN05444406_13222"/>
<sequence length="114" mass="12677">MDDCIFCRIVDKQIPSRIVYEDDSILAFHDIDPKAPVHVLVIPKQHIPSINEVTQENSQVIAHIFATMPKIAQQLGIKDSGYRVVVNCGKDAGQAVNHLHYHVLGGRSLTWPPG</sequence>